<evidence type="ECO:0000313" key="5">
    <source>
        <dbReference type="EMBL" id="MBA8804970.1"/>
    </source>
</evidence>
<dbReference type="SUPFAM" id="SSF46894">
    <property type="entry name" value="C-terminal effector domain of the bipartite response regulators"/>
    <property type="match status" value="1"/>
</dbReference>
<evidence type="ECO:0000256" key="1">
    <source>
        <dbReference type="ARBA" id="ARBA00023015"/>
    </source>
</evidence>
<dbReference type="CDD" id="cd06170">
    <property type="entry name" value="LuxR_C_like"/>
    <property type="match status" value="1"/>
</dbReference>
<gene>
    <name evidence="5" type="ORF">FB382_003261</name>
</gene>
<comment type="caution">
    <text evidence="5">The sequence shown here is derived from an EMBL/GenBank/DDBJ whole genome shotgun (WGS) entry which is preliminary data.</text>
</comment>
<dbReference type="EMBL" id="JACGXA010000001">
    <property type="protein sequence ID" value="MBA8804970.1"/>
    <property type="molecule type" value="Genomic_DNA"/>
</dbReference>
<keyword evidence="2 5" id="KW-0238">DNA-binding</keyword>
<dbReference type="AlphaFoldDB" id="A0A7W3J280"/>
<evidence type="ECO:0000256" key="2">
    <source>
        <dbReference type="ARBA" id="ARBA00023125"/>
    </source>
</evidence>
<dbReference type="RefSeq" id="WP_220481394.1">
    <property type="nucleotide sequence ID" value="NZ_JACGXA010000001.1"/>
</dbReference>
<keyword evidence="3" id="KW-0804">Transcription</keyword>
<dbReference type="GO" id="GO:0003677">
    <property type="term" value="F:DNA binding"/>
    <property type="evidence" value="ECO:0007669"/>
    <property type="project" value="UniProtKB-KW"/>
</dbReference>
<dbReference type="PRINTS" id="PR00038">
    <property type="entry name" value="HTHLUXR"/>
</dbReference>
<dbReference type="GO" id="GO:0006355">
    <property type="term" value="P:regulation of DNA-templated transcription"/>
    <property type="evidence" value="ECO:0007669"/>
    <property type="project" value="InterPro"/>
</dbReference>
<dbReference type="Pfam" id="PF00196">
    <property type="entry name" value="GerE"/>
    <property type="match status" value="1"/>
</dbReference>
<evidence type="ECO:0000313" key="6">
    <source>
        <dbReference type="Proteomes" id="UP000580910"/>
    </source>
</evidence>
<name>A0A7W3J280_9ACTN</name>
<dbReference type="InterPro" id="IPR000792">
    <property type="entry name" value="Tscrpt_reg_LuxR_C"/>
</dbReference>
<dbReference type="Gene3D" id="1.10.10.10">
    <property type="entry name" value="Winged helix-like DNA-binding domain superfamily/Winged helix DNA-binding domain"/>
    <property type="match status" value="1"/>
</dbReference>
<dbReference type="InterPro" id="IPR036388">
    <property type="entry name" value="WH-like_DNA-bd_sf"/>
</dbReference>
<protein>
    <submittedName>
        <fullName evidence="5">DNA-binding CsgD family transcriptional regulator</fullName>
    </submittedName>
</protein>
<keyword evidence="6" id="KW-1185">Reference proteome</keyword>
<reference evidence="5 6" key="1">
    <citation type="submission" date="2020-07" db="EMBL/GenBank/DDBJ databases">
        <title>Sequencing the genomes of 1000 actinobacteria strains.</title>
        <authorList>
            <person name="Klenk H.-P."/>
        </authorList>
    </citation>
    <scope>NUCLEOTIDE SEQUENCE [LARGE SCALE GENOMIC DNA]</scope>
    <source>
        <strain evidence="5 6">DSM 21349</strain>
    </source>
</reference>
<feature type="domain" description="HTH luxR-type" evidence="4">
    <location>
        <begin position="136"/>
        <end position="201"/>
    </location>
</feature>
<sequence length="204" mass="22597">MSSYPAAQGITHVYDHAVSQEGLETVIALPIIVDDVPRIVVYLANRTQVGLGDRWFDSLAPLVRRLERDIAVEDEVRRRLDEMRECRAGNEGLTQSDLRELSDELAAVAEQVDDETLRARIELLRTRLSPSGTTTRRRAGVGLAPREVDVLTQVALGRTNREAAEQLGLLPNTVNSYLKTAMRKLGANNRVRAITAARETGLIT</sequence>
<organism evidence="5 6">
    <name type="scientific">Nocardioides ginsengisegetis</name>
    <dbReference type="NCBI Taxonomy" id="661491"/>
    <lineage>
        <taxon>Bacteria</taxon>
        <taxon>Bacillati</taxon>
        <taxon>Actinomycetota</taxon>
        <taxon>Actinomycetes</taxon>
        <taxon>Propionibacteriales</taxon>
        <taxon>Nocardioidaceae</taxon>
        <taxon>Nocardioides</taxon>
    </lineage>
</organism>
<dbReference type="PANTHER" id="PTHR44688">
    <property type="entry name" value="DNA-BINDING TRANSCRIPTIONAL ACTIVATOR DEVR_DOSR"/>
    <property type="match status" value="1"/>
</dbReference>
<dbReference type="PANTHER" id="PTHR44688:SF16">
    <property type="entry name" value="DNA-BINDING TRANSCRIPTIONAL ACTIVATOR DEVR_DOSR"/>
    <property type="match status" value="1"/>
</dbReference>
<accession>A0A7W3J280</accession>
<dbReference type="Proteomes" id="UP000580910">
    <property type="component" value="Unassembled WGS sequence"/>
</dbReference>
<evidence type="ECO:0000256" key="3">
    <source>
        <dbReference type="ARBA" id="ARBA00023163"/>
    </source>
</evidence>
<proteinExistence type="predicted"/>
<evidence type="ECO:0000259" key="4">
    <source>
        <dbReference type="PROSITE" id="PS50043"/>
    </source>
</evidence>
<dbReference type="InterPro" id="IPR016032">
    <property type="entry name" value="Sig_transdc_resp-reg_C-effctor"/>
</dbReference>
<keyword evidence="1" id="KW-0805">Transcription regulation</keyword>
<dbReference type="SMART" id="SM00421">
    <property type="entry name" value="HTH_LUXR"/>
    <property type="match status" value="1"/>
</dbReference>
<dbReference type="PROSITE" id="PS50043">
    <property type="entry name" value="HTH_LUXR_2"/>
    <property type="match status" value="1"/>
</dbReference>